<dbReference type="PANTHER" id="PTHR45527">
    <property type="entry name" value="NONRIBOSOMAL PEPTIDE SYNTHETASE"/>
    <property type="match status" value="1"/>
</dbReference>
<keyword evidence="7" id="KW-1185">Reference proteome</keyword>
<dbReference type="InterPro" id="IPR000873">
    <property type="entry name" value="AMP-dep_synth/lig_dom"/>
</dbReference>
<dbReference type="GO" id="GO:0044550">
    <property type="term" value="P:secondary metabolite biosynthetic process"/>
    <property type="evidence" value="ECO:0007669"/>
    <property type="project" value="TreeGrafter"/>
</dbReference>
<evidence type="ECO:0000256" key="1">
    <source>
        <dbReference type="ARBA" id="ARBA00022450"/>
    </source>
</evidence>
<keyword evidence="1" id="KW-0596">Phosphopantetheine</keyword>
<dbReference type="Pfam" id="PF00668">
    <property type="entry name" value="Condensation"/>
    <property type="match status" value="1"/>
</dbReference>
<dbReference type="InterPro" id="IPR023213">
    <property type="entry name" value="CAT-like_dom_sf"/>
</dbReference>
<dbReference type="OrthoDB" id="416786at2759"/>
<feature type="domain" description="Carrier" evidence="5">
    <location>
        <begin position="308"/>
        <end position="384"/>
    </location>
</feature>
<dbReference type="FunFam" id="3.30.559.30:FF:000003">
    <property type="entry name" value="Nonribosomal peptide synthase SidD"/>
    <property type="match status" value="1"/>
</dbReference>
<comment type="similarity">
    <text evidence="4">Belongs to the NRP synthetase family.</text>
</comment>
<dbReference type="Gene3D" id="1.10.1200.10">
    <property type="entry name" value="ACP-like"/>
    <property type="match status" value="1"/>
</dbReference>
<dbReference type="InterPro" id="IPR045851">
    <property type="entry name" value="AMP-bd_C_sf"/>
</dbReference>
<keyword evidence="2" id="KW-0597">Phosphoprotein</keyword>
<dbReference type="EMBL" id="ML976126">
    <property type="protein sequence ID" value="KAF1937770.1"/>
    <property type="molecule type" value="Genomic_DNA"/>
</dbReference>
<dbReference type="Gene3D" id="3.30.300.30">
    <property type="match status" value="1"/>
</dbReference>
<evidence type="ECO:0000313" key="6">
    <source>
        <dbReference type="EMBL" id="KAF1937770.1"/>
    </source>
</evidence>
<dbReference type="InterPro" id="IPR020806">
    <property type="entry name" value="PKS_PP-bd"/>
</dbReference>
<evidence type="ECO:0000256" key="4">
    <source>
        <dbReference type="ARBA" id="ARBA00029454"/>
    </source>
</evidence>
<dbReference type="Gene3D" id="3.30.559.10">
    <property type="entry name" value="Chloramphenicol acetyltransferase-like domain"/>
    <property type="match status" value="1"/>
</dbReference>
<dbReference type="GO" id="GO:0043041">
    <property type="term" value="P:amino acid activation for nonribosomal peptide biosynthetic process"/>
    <property type="evidence" value="ECO:0007669"/>
    <property type="project" value="TreeGrafter"/>
</dbReference>
<proteinExistence type="inferred from homology"/>
<dbReference type="InterPro" id="IPR006162">
    <property type="entry name" value="Ppantetheine_attach_site"/>
</dbReference>
<dbReference type="Gene3D" id="3.40.50.12780">
    <property type="entry name" value="N-terminal domain of ligase-like"/>
    <property type="match status" value="1"/>
</dbReference>
<dbReference type="SUPFAM" id="SSF47336">
    <property type="entry name" value="ACP-like"/>
    <property type="match status" value="1"/>
</dbReference>
<dbReference type="InterPro" id="IPR036736">
    <property type="entry name" value="ACP-like_sf"/>
</dbReference>
<dbReference type="Pfam" id="PF00550">
    <property type="entry name" value="PP-binding"/>
    <property type="match status" value="1"/>
</dbReference>
<protein>
    <submittedName>
        <fullName evidence="6">Acetyl-CoA synthetase-like protein</fullName>
    </submittedName>
</protein>
<dbReference type="PROSITE" id="PS00012">
    <property type="entry name" value="PHOSPHOPANTETHEINE"/>
    <property type="match status" value="1"/>
</dbReference>
<dbReference type="InterPro" id="IPR001242">
    <property type="entry name" value="Condensation_dom"/>
</dbReference>
<dbReference type="AlphaFoldDB" id="A0A6A5SDH2"/>
<evidence type="ECO:0000256" key="3">
    <source>
        <dbReference type="ARBA" id="ARBA00022598"/>
    </source>
</evidence>
<dbReference type="GO" id="GO:0016874">
    <property type="term" value="F:ligase activity"/>
    <property type="evidence" value="ECO:0007669"/>
    <property type="project" value="UniProtKB-KW"/>
</dbReference>
<dbReference type="Proteomes" id="UP000800038">
    <property type="component" value="Unassembled WGS sequence"/>
</dbReference>
<sequence length="1123" mass="122958">MNANWAILTPSVSRLLNPRILTSLETLVLGGEPVTCPDWNMWKDHVRGINAYGPAECCVVCCALSDDQSSETGVIGKSIASVSWVVDPDNHNKLAPMGSIGELLVEGPILARGYLDDAEKTAAAFIEDPAWLLQGGGGHPGRHGRLYKTGDLVRYNADGNLIYVGRKDSQVKIRGQRVELGEIEHHVRECMPEAQQTAVEVIFPGGEKSSATLAAFLQLDNKRIEALRGHQPADNGLPVQMLFLVEIDKQMVDRVPNYMLPSVYFALPQLPMTTSGKTDRKRLREIGASFSVQQLADMRALCQGPKRQPSTEAERAMQQLWAGVLNIAENSIGMDDTFFHLGGDSIAAMKLVGHARKAGLELTVAKVFQYPRLGDLASLRNPHTRTKIKDIAAFSLLGPDADVDRVREDVAISCNVDACLVEDIYPCSPLQESLLSLTSKRAGDYIMQSVLELRADVDESAFRAAWKLVVWSTSVLRTRIVQHQKLGVLQAVLAEDIVWVVAGGLDEYLEQDKSTSMELGEPLARYALIEEPSRGKRWFVWTLHHALYDGWTLPLILDAVQKAYNNVGQTTQPNFNGFIQYLGHQDPGATAKYWQDSLADCEATMFPPLPSKVQQPVADAMVEHQCPPLPTTSSDITTSTLVRAAWSIVTASYTSSDDVVFGATVTGRNAPVAGIEAMMGPTIATVPVRVRVAGDQTVSSFLEAIQRQATEMIPFEQTGLHCIAKMGPDARHACGFQTLLVVQPTNDVLTESKLLGTWNEQSGLQNFTTYGLMVQCTLAAQEVQIMASFDTQVIEHWRVEKIMGQFSFVMQQLARAAPDCTVADIDRLTPEDQQELWNLNSDVPSAVDRCINDIITEQADAQPNAPAVCAWDGEMTYHELDDYSTRLAGHLVQVGVEPEDVVPFCFEKSMWTIVAMLAVLKAGGAFAPLDPDHPRSRHEEIFKQTQAKVVLTSAQHASRWNESRLPTIIVSQASMQRLSNGTDATLPAGLASNTAYIMFTSGSTGIPKGVVLEHRAISSSCRSHGKALAFGPDIRALQFASYNFDASIVEIFTTLLFGGCVCIPSESHRRDNLAQAINSMNADWALLTPSVAQLLDPKILPSLKTLVLGGEQVTSADWDMWKG</sequence>
<dbReference type="GO" id="GO:0005737">
    <property type="term" value="C:cytoplasm"/>
    <property type="evidence" value="ECO:0007669"/>
    <property type="project" value="TreeGrafter"/>
</dbReference>
<dbReference type="InterPro" id="IPR020845">
    <property type="entry name" value="AMP-binding_CS"/>
</dbReference>
<dbReference type="FunFam" id="1.10.1200.10:FF:000005">
    <property type="entry name" value="Nonribosomal peptide synthetase 1"/>
    <property type="match status" value="1"/>
</dbReference>
<evidence type="ECO:0000313" key="7">
    <source>
        <dbReference type="Proteomes" id="UP000800038"/>
    </source>
</evidence>
<dbReference type="PROSITE" id="PS00455">
    <property type="entry name" value="AMP_BINDING"/>
    <property type="match status" value="1"/>
</dbReference>
<name>A0A6A5SDH2_9PLEO</name>
<accession>A0A6A5SDH2</accession>
<dbReference type="PROSITE" id="PS50075">
    <property type="entry name" value="CARRIER"/>
    <property type="match status" value="1"/>
</dbReference>
<dbReference type="InterPro" id="IPR042099">
    <property type="entry name" value="ANL_N_sf"/>
</dbReference>
<dbReference type="CDD" id="cd19545">
    <property type="entry name" value="FUM14_C_NRPS-like"/>
    <property type="match status" value="1"/>
</dbReference>
<dbReference type="SUPFAM" id="SSF56801">
    <property type="entry name" value="Acetyl-CoA synthetase-like"/>
    <property type="match status" value="2"/>
</dbReference>
<reference evidence="6" key="1">
    <citation type="journal article" date="2020" name="Stud. Mycol.">
        <title>101 Dothideomycetes genomes: a test case for predicting lifestyles and emergence of pathogens.</title>
        <authorList>
            <person name="Haridas S."/>
            <person name="Albert R."/>
            <person name="Binder M."/>
            <person name="Bloem J."/>
            <person name="Labutti K."/>
            <person name="Salamov A."/>
            <person name="Andreopoulos B."/>
            <person name="Baker S."/>
            <person name="Barry K."/>
            <person name="Bills G."/>
            <person name="Bluhm B."/>
            <person name="Cannon C."/>
            <person name="Castanera R."/>
            <person name="Culley D."/>
            <person name="Daum C."/>
            <person name="Ezra D."/>
            <person name="Gonzalez J."/>
            <person name="Henrissat B."/>
            <person name="Kuo A."/>
            <person name="Liang C."/>
            <person name="Lipzen A."/>
            <person name="Lutzoni F."/>
            <person name="Magnuson J."/>
            <person name="Mondo S."/>
            <person name="Nolan M."/>
            <person name="Ohm R."/>
            <person name="Pangilinan J."/>
            <person name="Park H.-J."/>
            <person name="Ramirez L."/>
            <person name="Alfaro M."/>
            <person name="Sun H."/>
            <person name="Tritt A."/>
            <person name="Yoshinaga Y."/>
            <person name="Zwiers L.-H."/>
            <person name="Turgeon B."/>
            <person name="Goodwin S."/>
            <person name="Spatafora J."/>
            <person name="Crous P."/>
            <person name="Grigoriev I."/>
        </authorList>
    </citation>
    <scope>NUCLEOTIDE SEQUENCE</scope>
    <source>
        <strain evidence="6">CBS 161.51</strain>
    </source>
</reference>
<dbReference type="FunFam" id="3.30.300.30:FF:000015">
    <property type="entry name" value="Nonribosomal peptide synthase SidD"/>
    <property type="match status" value="1"/>
</dbReference>
<feature type="non-terminal residue" evidence="6">
    <location>
        <position position="1123"/>
    </location>
</feature>
<evidence type="ECO:0000259" key="5">
    <source>
        <dbReference type="PROSITE" id="PS50075"/>
    </source>
</evidence>
<dbReference type="SUPFAM" id="SSF52777">
    <property type="entry name" value="CoA-dependent acyltransferases"/>
    <property type="match status" value="2"/>
</dbReference>
<evidence type="ECO:0000256" key="2">
    <source>
        <dbReference type="ARBA" id="ARBA00022553"/>
    </source>
</evidence>
<dbReference type="Pfam" id="PF00501">
    <property type="entry name" value="AMP-binding"/>
    <property type="match status" value="2"/>
</dbReference>
<dbReference type="GO" id="GO:0031177">
    <property type="term" value="F:phosphopantetheine binding"/>
    <property type="evidence" value="ECO:0007669"/>
    <property type="project" value="InterPro"/>
</dbReference>
<dbReference type="SMART" id="SM00823">
    <property type="entry name" value="PKS_PP"/>
    <property type="match status" value="1"/>
</dbReference>
<gene>
    <name evidence="6" type="ORF">EJ02DRAFT_356064</name>
</gene>
<dbReference type="PANTHER" id="PTHR45527:SF3">
    <property type="entry name" value="SIDEROPHORE SYNTHETASE (EUROFUNG)"/>
    <property type="match status" value="1"/>
</dbReference>
<dbReference type="InterPro" id="IPR009081">
    <property type="entry name" value="PP-bd_ACP"/>
</dbReference>
<dbReference type="Gene3D" id="3.40.50.980">
    <property type="match status" value="2"/>
</dbReference>
<dbReference type="Gene3D" id="3.30.559.30">
    <property type="entry name" value="Nonribosomal peptide synthetase, condensation domain"/>
    <property type="match status" value="1"/>
</dbReference>
<keyword evidence="3" id="KW-0436">Ligase</keyword>
<organism evidence="6 7">
    <name type="scientific">Clathrospora elynae</name>
    <dbReference type="NCBI Taxonomy" id="706981"/>
    <lineage>
        <taxon>Eukaryota</taxon>
        <taxon>Fungi</taxon>
        <taxon>Dikarya</taxon>
        <taxon>Ascomycota</taxon>
        <taxon>Pezizomycotina</taxon>
        <taxon>Dothideomycetes</taxon>
        <taxon>Pleosporomycetidae</taxon>
        <taxon>Pleosporales</taxon>
        <taxon>Diademaceae</taxon>
        <taxon>Clathrospora</taxon>
    </lineage>
</organism>
<dbReference type="FunFam" id="3.40.50.980:FF:000001">
    <property type="entry name" value="Non-ribosomal peptide synthetase"/>
    <property type="match status" value="1"/>
</dbReference>